<protein>
    <submittedName>
        <fullName evidence="13">ABC-type multidrug transport system fused ATPase/permease subunit</fullName>
    </submittedName>
</protein>
<evidence type="ECO:0000256" key="3">
    <source>
        <dbReference type="ARBA" id="ARBA00022475"/>
    </source>
</evidence>
<gene>
    <name evidence="13" type="ORF">QFZ53_000191</name>
</gene>
<dbReference type="SUPFAM" id="SSF52540">
    <property type="entry name" value="P-loop containing nucleoside triphosphate hydrolases"/>
    <property type="match status" value="1"/>
</dbReference>
<comment type="caution">
    <text evidence="13">The sequence shown here is derived from an EMBL/GenBank/DDBJ whole genome shotgun (WGS) entry which is preliminary data.</text>
</comment>
<dbReference type="InterPro" id="IPR011527">
    <property type="entry name" value="ABC1_TM_dom"/>
</dbReference>
<dbReference type="PANTHER" id="PTHR43394:SF1">
    <property type="entry name" value="ATP-BINDING CASSETTE SUB-FAMILY B MEMBER 10, MITOCHONDRIAL"/>
    <property type="match status" value="1"/>
</dbReference>
<evidence type="ECO:0000256" key="5">
    <source>
        <dbReference type="ARBA" id="ARBA00022692"/>
    </source>
</evidence>
<evidence type="ECO:0000256" key="10">
    <source>
        <dbReference type="SAM" id="Phobius"/>
    </source>
</evidence>
<dbReference type="EMBL" id="JAUSXV010000001">
    <property type="protein sequence ID" value="MDQ0645995.1"/>
    <property type="molecule type" value="Genomic_DNA"/>
</dbReference>
<keyword evidence="14" id="KW-1185">Reference proteome</keyword>
<evidence type="ECO:0000256" key="8">
    <source>
        <dbReference type="ARBA" id="ARBA00022989"/>
    </source>
</evidence>
<evidence type="ECO:0000259" key="12">
    <source>
        <dbReference type="PROSITE" id="PS50929"/>
    </source>
</evidence>
<dbReference type="GO" id="GO:0005524">
    <property type="term" value="F:ATP binding"/>
    <property type="evidence" value="ECO:0007669"/>
    <property type="project" value="UniProtKB-KW"/>
</dbReference>
<keyword evidence="6" id="KW-0547">Nucleotide-binding</keyword>
<dbReference type="InterPro" id="IPR003593">
    <property type="entry name" value="AAA+_ATPase"/>
</dbReference>
<comment type="subcellular location">
    <subcellularLocation>
        <location evidence="1">Cell membrane</location>
        <topology evidence="1">Multi-pass membrane protein</topology>
    </subcellularLocation>
</comment>
<dbReference type="Proteomes" id="UP001244427">
    <property type="component" value="Unassembled WGS sequence"/>
</dbReference>
<dbReference type="RefSeq" id="WP_307292549.1">
    <property type="nucleotide sequence ID" value="NZ_JAUSXV010000001.1"/>
</dbReference>
<dbReference type="SMART" id="SM00382">
    <property type="entry name" value="AAA"/>
    <property type="match status" value="1"/>
</dbReference>
<dbReference type="PROSITE" id="PS50893">
    <property type="entry name" value="ABC_TRANSPORTER_2"/>
    <property type="match status" value="1"/>
</dbReference>
<sequence>MSEQALPTATSRDVWSALGGLWRRNRGRLVLIVVLFGAAAIAALAPPRLFGVLVDALGREATAADIALLCCAMLASVVVQAALLLAATRTALVLGEDVFRDVRDEFMRNALRLPIGVIERGGTGELVTRTTQDIRALGGTVRDAIPQALIAAVTVTLTVVAALLVAPPVVPVYLLALPLLVVVMRWYVRLAPRVYRHLGESYGPMFASVHETASGARTVESLGLQEARNRSMDESIAAHWVTALARIRLRQVMLPWSNLAFAIPVFASLAWGGWLAIEGHMSIGAVVTVTLYASALVAPMETLIGCTDELQRGFVSFARVLGVGRMPDPEAPADRAPRERGAAGSLTASETVELRDVCFSYRAGREVLHGVTLRVVDGERLAVVGPSGAGKSTLARLIAGLDHPSSGTVTVGGVDITGLDPARRRQAALLVTQESHIFATSIRDNVLLARPDADDRSLRAALDTVGASGWIDAFDEGWHTEVGVGGQPLTGAQEQQLALARVVLADPGTIVLDEATSAMDPRAARDLESALAAALSGRTVIAIAHRLSTAHDADRIAVVDGGRLVALGAHERLLADGGAYAELWAAWSDDGGAADCDGNEASHAQETDRSPS</sequence>
<keyword evidence="2" id="KW-0813">Transport</keyword>
<evidence type="ECO:0000256" key="7">
    <source>
        <dbReference type="ARBA" id="ARBA00022840"/>
    </source>
</evidence>
<dbReference type="InterPro" id="IPR036640">
    <property type="entry name" value="ABC1_TM_sf"/>
</dbReference>
<keyword evidence="4" id="KW-0997">Cell inner membrane</keyword>
<dbReference type="PANTHER" id="PTHR43394">
    <property type="entry name" value="ATP-DEPENDENT PERMEASE MDL1, MITOCHONDRIAL"/>
    <property type="match status" value="1"/>
</dbReference>
<organism evidence="13 14">
    <name type="scientific">Microbacterium natoriense</name>
    <dbReference type="NCBI Taxonomy" id="284570"/>
    <lineage>
        <taxon>Bacteria</taxon>
        <taxon>Bacillati</taxon>
        <taxon>Actinomycetota</taxon>
        <taxon>Actinomycetes</taxon>
        <taxon>Micrococcales</taxon>
        <taxon>Microbacteriaceae</taxon>
        <taxon>Microbacterium</taxon>
    </lineage>
</organism>
<dbReference type="InterPro" id="IPR027417">
    <property type="entry name" value="P-loop_NTPase"/>
</dbReference>
<feature type="domain" description="ABC transmembrane type-1" evidence="12">
    <location>
        <begin position="30"/>
        <end position="312"/>
    </location>
</feature>
<feature type="transmembrane region" description="Helical" evidence="10">
    <location>
        <begin position="144"/>
        <end position="164"/>
    </location>
</feature>
<evidence type="ECO:0000256" key="6">
    <source>
        <dbReference type="ARBA" id="ARBA00022741"/>
    </source>
</evidence>
<evidence type="ECO:0000313" key="13">
    <source>
        <dbReference type="EMBL" id="MDQ0645995.1"/>
    </source>
</evidence>
<feature type="transmembrane region" description="Helical" evidence="10">
    <location>
        <begin position="170"/>
        <end position="188"/>
    </location>
</feature>
<name>A0AAW8ET16_9MICO</name>
<keyword evidence="8 10" id="KW-1133">Transmembrane helix</keyword>
<evidence type="ECO:0000313" key="14">
    <source>
        <dbReference type="Proteomes" id="UP001244427"/>
    </source>
</evidence>
<dbReference type="GO" id="GO:0016887">
    <property type="term" value="F:ATP hydrolysis activity"/>
    <property type="evidence" value="ECO:0007669"/>
    <property type="project" value="InterPro"/>
</dbReference>
<dbReference type="InterPro" id="IPR039421">
    <property type="entry name" value="Type_1_exporter"/>
</dbReference>
<dbReference type="AlphaFoldDB" id="A0AAW8ET16"/>
<dbReference type="FunFam" id="3.40.50.300:FF:001001">
    <property type="entry name" value="Multidrug ABC transporter ATP-binding protein"/>
    <property type="match status" value="1"/>
</dbReference>
<reference evidence="13 14" key="1">
    <citation type="submission" date="2023-07" db="EMBL/GenBank/DDBJ databases">
        <title>Comparative genomics of wheat-associated soil bacteria to identify genetic determinants of phenazine resistance.</title>
        <authorList>
            <person name="Mouncey N."/>
        </authorList>
    </citation>
    <scope>NUCLEOTIDE SEQUENCE [LARGE SCALE GENOMIC DNA]</scope>
    <source>
        <strain evidence="13 14">W4I9-1</strain>
    </source>
</reference>
<dbReference type="GO" id="GO:0005886">
    <property type="term" value="C:plasma membrane"/>
    <property type="evidence" value="ECO:0007669"/>
    <property type="project" value="UniProtKB-SubCell"/>
</dbReference>
<feature type="domain" description="ABC transporter" evidence="11">
    <location>
        <begin position="352"/>
        <end position="586"/>
    </location>
</feature>
<feature type="transmembrane region" description="Helical" evidence="10">
    <location>
        <begin position="256"/>
        <end position="277"/>
    </location>
</feature>
<evidence type="ECO:0000259" key="11">
    <source>
        <dbReference type="PROSITE" id="PS50893"/>
    </source>
</evidence>
<feature type="transmembrane region" description="Helical" evidence="10">
    <location>
        <begin position="29"/>
        <end position="46"/>
    </location>
</feature>
<dbReference type="PROSITE" id="PS50929">
    <property type="entry name" value="ABC_TM1F"/>
    <property type="match status" value="1"/>
</dbReference>
<dbReference type="CDD" id="cd07346">
    <property type="entry name" value="ABC_6TM_exporters"/>
    <property type="match status" value="1"/>
</dbReference>
<keyword evidence="9 10" id="KW-0472">Membrane</keyword>
<evidence type="ECO:0000256" key="4">
    <source>
        <dbReference type="ARBA" id="ARBA00022519"/>
    </source>
</evidence>
<proteinExistence type="predicted"/>
<dbReference type="SUPFAM" id="SSF90123">
    <property type="entry name" value="ABC transporter transmembrane region"/>
    <property type="match status" value="1"/>
</dbReference>
<evidence type="ECO:0000256" key="1">
    <source>
        <dbReference type="ARBA" id="ARBA00004651"/>
    </source>
</evidence>
<accession>A0AAW8ET16</accession>
<dbReference type="Pfam" id="PF00664">
    <property type="entry name" value="ABC_membrane"/>
    <property type="match status" value="1"/>
</dbReference>
<evidence type="ECO:0000256" key="9">
    <source>
        <dbReference type="ARBA" id="ARBA00023136"/>
    </source>
</evidence>
<feature type="transmembrane region" description="Helical" evidence="10">
    <location>
        <begin position="66"/>
        <end position="87"/>
    </location>
</feature>
<dbReference type="InterPro" id="IPR003439">
    <property type="entry name" value="ABC_transporter-like_ATP-bd"/>
</dbReference>
<keyword evidence="3" id="KW-1003">Cell membrane</keyword>
<dbReference type="Gene3D" id="3.40.50.300">
    <property type="entry name" value="P-loop containing nucleotide triphosphate hydrolases"/>
    <property type="match status" value="1"/>
</dbReference>
<dbReference type="GO" id="GO:0015421">
    <property type="term" value="F:ABC-type oligopeptide transporter activity"/>
    <property type="evidence" value="ECO:0007669"/>
    <property type="project" value="TreeGrafter"/>
</dbReference>
<dbReference type="Pfam" id="PF00005">
    <property type="entry name" value="ABC_tran"/>
    <property type="match status" value="1"/>
</dbReference>
<dbReference type="Gene3D" id="1.20.1560.10">
    <property type="entry name" value="ABC transporter type 1, transmembrane domain"/>
    <property type="match status" value="1"/>
</dbReference>
<keyword evidence="7" id="KW-0067">ATP-binding</keyword>
<evidence type="ECO:0000256" key="2">
    <source>
        <dbReference type="ARBA" id="ARBA00022448"/>
    </source>
</evidence>
<keyword evidence="5 10" id="KW-0812">Transmembrane</keyword>